<dbReference type="GO" id="GO:0005737">
    <property type="term" value="C:cytoplasm"/>
    <property type="evidence" value="ECO:0007669"/>
    <property type="project" value="UniProtKB-SubCell"/>
</dbReference>
<dbReference type="GO" id="GO:0032153">
    <property type="term" value="C:cell division site"/>
    <property type="evidence" value="ECO:0007669"/>
    <property type="project" value="UniProtKB-UniRule"/>
</dbReference>
<accession>A1AU55</accession>
<protein>
    <recommendedName>
        <fullName evidence="8 9">Cell division protein FtsZ</fullName>
    </recommendedName>
</protein>
<evidence type="ECO:0000259" key="12">
    <source>
        <dbReference type="SMART" id="SM00864"/>
    </source>
</evidence>
<evidence type="ECO:0000256" key="11">
    <source>
        <dbReference type="SAM" id="MobiDB-lite"/>
    </source>
</evidence>
<evidence type="ECO:0000313" key="15">
    <source>
        <dbReference type="Proteomes" id="UP000006732"/>
    </source>
</evidence>
<dbReference type="STRING" id="338966.Ppro_3283"/>
<proteinExistence type="inferred from homology"/>
<dbReference type="FunFam" id="3.40.50.1440:FF:000023">
    <property type="entry name" value="Cell division protein FtsZ"/>
    <property type="match status" value="1"/>
</dbReference>
<dbReference type="Gene3D" id="3.40.50.1440">
    <property type="entry name" value="Tubulin/FtsZ, GTPase domain"/>
    <property type="match status" value="1"/>
</dbReference>
<evidence type="ECO:0000256" key="4">
    <source>
        <dbReference type="ARBA" id="ARBA00022741"/>
    </source>
</evidence>
<dbReference type="PANTHER" id="PTHR30314:SF3">
    <property type="entry name" value="MITOCHONDRIAL DIVISION PROTEIN FSZA"/>
    <property type="match status" value="1"/>
</dbReference>
<dbReference type="KEGG" id="ppd:Ppro_3283"/>
<dbReference type="SMART" id="SM00865">
    <property type="entry name" value="Tubulin_C"/>
    <property type="match status" value="1"/>
</dbReference>
<evidence type="ECO:0000256" key="2">
    <source>
        <dbReference type="ARBA" id="ARBA00022490"/>
    </source>
</evidence>
<name>A1AU55_PELPD</name>
<dbReference type="GO" id="GO:0043093">
    <property type="term" value="P:FtsZ-dependent cytokinesis"/>
    <property type="evidence" value="ECO:0007669"/>
    <property type="project" value="UniProtKB-UniRule"/>
</dbReference>
<comment type="function">
    <text evidence="8 10">Essential cell division protein that forms a contractile ring structure (Z ring) at the future cell division site. The regulation of the ring assembly controls the timing and the location of cell division. One of the functions of the FtsZ ring is to recruit other cell division proteins to the septum to produce a new cell wall between the dividing cells. Binds GTP and shows GTPase activity.</text>
</comment>
<dbReference type="InterPro" id="IPR045061">
    <property type="entry name" value="FtsZ/CetZ"/>
</dbReference>
<dbReference type="GO" id="GO:0000917">
    <property type="term" value="P:division septum assembly"/>
    <property type="evidence" value="ECO:0007669"/>
    <property type="project" value="UniProtKB-KW"/>
</dbReference>
<comment type="subunit">
    <text evidence="8">Homodimer. Polymerizes to form a dynamic ring structure in a strictly GTP-dependent manner. Interacts directly with several other division proteins.</text>
</comment>
<feature type="region of interest" description="Disordered" evidence="11">
    <location>
        <begin position="353"/>
        <end position="381"/>
    </location>
</feature>
<sequence>MFEYDETIEQGAVIKVVGVGGGGGNAVNTMIASTLEKVDFVVANTDAQSLRISKAPVKIQLGRELTKGLGAGSKPEVGMNAAQEDRDTLQETMKGADLVFIAAGMGGGTGTGAAPVIAEVARESGALTVGVVTKPFTYEGKARMDQADRGINELKKHVDSLIIIPNDRLISMASKNMSLFDAFKPSDDVLRQAVQGISELITSTGLMNLDFADVETVMSVRGMAMMGIGTGTGENRAADAVNCAISSPLLEDNDISGAKGVLVNITGSDQMTMDDYNTVNRIVHEKVHPEANIKIGVVRDDNLGETIKVTVIATGFGDRFDAEAGRDLRKSAMPLMEKATPAKNILDIPTYKRDRQQTEGVSRIRPQVNLAPYSEENEDQYDIPTFLRKSVD</sequence>
<evidence type="ECO:0000256" key="6">
    <source>
        <dbReference type="ARBA" id="ARBA00023210"/>
    </source>
</evidence>
<reference evidence="14 15" key="1">
    <citation type="submission" date="2006-10" db="EMBL/GenBank/DDBJ databases">
        <title>Complete sequence of chromosome of Pelobacter propionicus DSM 2379.</title>
        <authorList>
            <consortium name="US DOE Joint Genome Institute"/>
            <person name="Copeland A."/>
            <person name="Lucas S."/>
            <person name="Lapidus A."/>
            <person name="Barry K."/>
            <person name="Detter J.C."/>
            <person name="Glavina del Rio T."/>
            <person name="Hammon N."/>
            <person name="Israni S."/>
            <person name="Dalin E."/>
            <person name="Tice H."/>
            <person name="Pitluck S."/>
            <person name="Saunders E."/>
            <person name="Brettin T."/>
            <person name="Bruce D."/>
            <person name="Han C."/>
            <person name="Tapia R."/>
            <person name="Schmutz J."/>
            <person name="Larimer F."/>
            <person name="Land M."/>
            <person name="Hauser L."/>
            <person name="Kyrpides N."/>
            <person name="Kim E."/>
            <person name="Lovley D."/>
            <person name="Richardson P."/>
        </authorList>
    </citation>
    <scope>NUCLEOTIDE SEQUENCE [LARGE SCALE GENOMIC DNA]</scope>
    <source>
        <strain evidence="15">DSM 2379 / NBRC 103807 / OttBd1</strain>
    </source>
</reference>
<dbReference type="InterPro" id="IPR008280">
    <property type="entry name" value="Tub_FtsZ_C"/>
</dbReference>
<dbReference type="Pfam" id="PF12327">
    <property type="entry name" value="FtsZ_C"/>
    <property type="match status" value="1"/>
</dbReference>
<dbReference type="InterPro" id="IPR020805">
    <property type="entry name" value="Cell_div_FtsZ_CS"/>
</dbReference>
<evidence type="ECO:0000256" key="9">
    <source>
        <dbReference type="NCBIfam" id="TIGR00065"/>
    </source>
</evidence>
<keyword evidence="6 8" id="KW-0717">Septation</keyword>
<feature type="binding site" evidence="8">
    <location>
        <position position="143"/>
    </location>
    <ligand>
        <name>GTP</name>
        <dbReference type="ChEBI" id="CHEBI:37565"/>
    </ligand>
</feature>
<keyword evidence="2 8" id="KW-0963">Cytoplasm</keyword>
<evidence type="ECO:0000256" key="7">
    <source>
        <dbReference type="ARBA" id="ARBA00023306"/>
    </source>
</evidence>
<evidence type="ECO:0000256" key="8">
    <source>
        <dbReference type="HAMAP-Rule" id="MF_00909"/>
    </source>
</evidence>
<feature type="binding site" evidence="8">
    <location>
        <begin position="21"/>
        <end position="25"/>
    </location>
    <ligand>
        <name>GTP</name>
        <dbReference type="ChEBI" id="CHEBI:37565"/>
    </ligand>
</feature>
<dbReference type="PRINTS" id="PR00423">
    <property type="entry name" value="CELLDVISFTSZ"/>
</dbReference>
<feature type="binding site" evidence="8">
    <location>
        <position position="187"/>
    </location>
    <ligand>
        <name>GTP</name>
        <dbReference type="ChEBI" id="CHEBI:37565"/>
    </ligand>
</feature>
<dbReference type="CDD" id="cd02201">
    <property type="entry name" value="FtsZ_type1"/>
    <property type="match status" value="1"/>
</dbReference>
<dbReference type="InterPro" id="IPR037103">
    <property type="entry name" value="Tubulin/FtsZ-like_C"/>
</dbReference>
<dbReference type="InterPro" id="IPR003008">
    <property type="entry name" value="Tubulin_FtsZ_GTPase"/>
</dbReference>
<keyword evidence="5 8" id="KW-0342">GTP-binding</keyword>
<dbReference type="GO" id="GO:0003924">
    <property type="term" value="F:GTPase activity"/>
    <property type="evidence" value="ECO:0007669"/>
    <property type="project" value="UniProtKB-UniRule"/>
</dbReference>
<dbReference type="HOGENOM" id="CLU_024865_0_1_7"/>
<dbReference type="PROSITE" id="PS01134">
    <property type="entry name" value="FTSZ_1"/>
    <property type="match status" value="1"/>
</dbReference>
<dbReference type="SMART" id="SM00864">
    <property type="entry name" value="Tubulin"/>
    <property type="match status" value="1"/>
</dbReference>
<dbReference type="NCBIfam" id="TIGR00065">
    <property type="entry name" value="ftsZ"/>
    <property type="match status" value="1"/>
</dbReference>
<dbReference type="Proteomes" id="UP000006732">
    <property type="component" value="Chromosome"/>
</dbReference>
<dbReference type="GO" id="GO:0005525">
    <property type="term" value="F:GTP binding"/>
    <property type="evidence" value="ECO:0007669"/>
    <property type="project" value="UniProtKB-UniRule"/>
</dbReference>
<evidence type="ECO:0000259" key="13">
    <source>
        <dbReference type="SMART" id="SM00865"/>
    </source>
</evidence>
<dbReference type="HAMAP" id="MF_00909">
    <property type="entry name" value="FtsZ"/>
    <property type="match status" value="1"/>
</dbReference>
<feature type="domain" description="Tubulin/FtsZ 2-layer sandwich" evidence="13">
    <location>
        <begin position="207"/>
        <end position="325"/>
    </location>
</feature>
<dbReference type="InterPro" id="IPR036525">
    <property type="entry name" value="Tubulin/FtsZ_GTPase_sf"/>
</dbReference>
<dbReference type="InterPro" id="IPR024757">
    <property type="entry name" value="FtsZ_C"/>
</dbReference>
<dbReference type="AlphaFoldDB" id="A1AU55"/>
<dbReference type="PANTHER" id="PTHR30314">
    <property type="entry name" value="CELL DIVISION PROTEIN FTSZ-RELATED"/>
    <property type="match status" value="1"/>
</dbReference>
<keyword evidence="4 8" id="KW-0547">Nucleotide-binding</keyword>
<dbReference type="SUPFAM" id="SSF55307">
    <property type="entry name" value="Tubulin C-terminal domain-like"/>
    <property type="match status" value="1"/>
</dbReference>
<dbReference type="OrthoDB" id="9813375at2"/>
<comment type="similarity">
    <text evidence="1 8 10">Belongs to the FtsZ family.</text>
</comment>
<dbReference type="Pfam" id="PF00091">
    <property type="entry name" value="Tubulin"/>
    <property type="match status" value="1"/>
</dbReference>
<dbReference type="PROSITE" id="PS01135">
    <property type="entry name" value="FTSZ_2"/>
    <property type="match status" value="1"/>
</dbReference>
<dbReference type="EMBL" id="CP000482">
    <property type="protein sequence ID" value="ABL00876.1"/>
    <property type="molecule type" value="Genomic_DNA"/>
</dbReference>
<keyword evidence="15" id="KW-1185">Reference proteome</keyword>
<evidence type="ECO:0000256" key="3">
    <source>
        <dbReference type="ARBA" id="ARBA00022618"/>
    </source>
</evidence>
<dbReference type="InterPro" id="IPR000158">
    <property type="entry name" value="Cell_div_FtsZ"/>
</dbReference>
<evidence type="ECO:0000256" key="1">
    <source>
        <dbReference type="ARBA" id="ARBA00009690"/>
    </source>
</evidence>
<feature type="domain" description="Tubulin/FtsZ GTPase" evidence="12">
    <location>
        <begin position="13"/>
        <end position="205"/>
    </location>
</feature>
<dbReference type="SUPFAM" id="SSF52490">
    <property type="entry name" value="Tubulin nucleotide-binding domain-like"/>
    <property type="match status" value="1"/>
</dbReference>
<dbReference type="eggNOG" id="COG0206">
    <property type="taxonomic scope" value="Bacteria"/>
</dbReference>
<dbReference type="GO" id="GO:0051258">
    <property type="term" value="P:protein polymerization"/>
    <property type="evidence" value="ECO:0007669"/>
    <property type="project" value="UniProtKB-UniRule"/>
</dbReference>
<dbReference type="InterPro" id="IPR018316">
    <property type="entry name" value="Tubulin/FtsZ_2-layer-sand-dom"/>
</dbReference>
<feature type="binding site" evidence="8">
    <location>
        <position position="139"/>
    </location>
    <ligand>
        <name>GTP</name>
        <dbReference type="ChEBI" id="CHEBI:37565"/>
    </ligand>
</feature>
<dbReference type="RefSeq" id="WP_011737093.1">
    <property type="nucleotide sequence ID" value="NC_008609.1"/>
</dbReference>
<evidence type="ECO:0000313" key="14">
    <source>
        <dbReference type="EMBL" id="ABL00876.1"/>
    </source>
</evidence>
<gene>
    <name evidence="8" type="primary">ftsZ</name>
    <name evidence="14" type="ordered locus">Ppro_3283</name>
</gene>
<feature type="binding site" evidence="8">
    <location>
        <begin position="108"/>
        <end position="110"/>
    </location>
    <ligand>
        <name>GTP</name>
        <dbReference type="ChEBI" id="CHEBI:37565"/>
    </ligand>
</feature>
<comment type="subcellular location">
    <subcellularLocation>
        <location evidence="8">Cytoplasm</location>
    </subcellularLocation>
    <text evidence="8">Assembles at midcell at the inner surface of the cytoplasmic membrane.</text>
</comment>
<evidence type="ECO:0000256" key="10">
    <source>
        <dbReference type="RuleBase" id="RU000631"/>
    </source>
</evidence>
<evidence type="ECO:0000256" key="5">
    <source>
        <dbReference type="ARBA" id="ARBA00023134"/>
    </source>
</evidence>
<dbReference type="Gene3D" id="3.30.1330.20">
    <property type="entry name" value="Tubulin/FtsZ, C-terminal domain"/>
    <property type="match status" value="1"/>
</dbReference>
<organism evidence="14 15">
    <name type="scientific">Pelobacter propionicus (strain DSM 2379 / NBRC 103807 / OttBd1)</name>
    <dbReference type="NCBI Taxonomy" id="338966"/>
    <lineage>
        <taxon>Bacteria</taxon>
        <taxon>Pseudomonadati</taxon>
        <taxon>Thermodesulfobacteriota</taxon>
        <taxon>Desulfuromonadia</taxon>
        <taxon>Desulfuromonadales</taxon>
        <taxon>Desulfuromonadaceae</taxon>
        <taxon>Pelobacter</taxon>
    </lineage>
</organism>
<keyword evidence="3 8" id="KW-0132">Cell division</keyword>
<keyword evidence="7 8" id="KW-0131">Cell cycle</keyword>